<dbReference type="PANTHER" id="PTHR23284:SF0">
    <property type="entry name" value="PROLACTIN REGULATORY ELEMENT-BINDING PROTEIN"/>
    <property type="match status" value="1"/>
</dbReference>
<dbReference type="PROSITE" id="PS50082">
    <property type="entry name" value="WD_REPEATS_2"/>
    <property type="match status" value="1"/>
</dbReference>
<evidence type="ECO:0000256" key="9">
    <source>
        <dbReference type="ARBA" id="ARBA00022989"/>
    </source>
</evidence>
<evidence type="ECO:0000256" key="1">
    <source>
        <dbReference type="ARBA" id="ARBA00004389"/>
    </source>
</evidence>
<dbReference type="GO" id="GO:0005789">
    <property type="term" value="C:endoplasmic reticulum membrane"/>
    <property type="evidence" value="ECO:0007669"/>
    <property type="project" value="UniProtKB-SubCell"/>
</dbReference>
<keyword evidence="7" id="KW-0931">ER-Golgi transport</keyword>
<keyword evidence="9 13" id="KW-1133">Transmembrane helix</keyword>
<dbReference type="InterPro" id="IPR036322">
    <property type="entry name" value="WD40_repeat_dom_sf"/>
</dbReference>
<dbReference type="InterPro" id="IPR045260">
    <property type="entry name" value="Sec12-like"/>
</dbReference>
<evidence type="ECO:0000256" key="13">
    <source>
        <dbReference type="SAM" id="Phobius"/>
    </source>
</evidence>
<evidence type="ECO:0000313" key="14">
    <source>
        <dbReference type="EMBL" id="JAG26634.1"/>
    </source>
</evidence>
<evidence type="ECO:0000256" key="3">
    <source>
        <dbReference type="ARBA" id="ARBA00022574"/>
    </source>
</evidence>
<keyword evidence="6" id="KW-0256">Endoplasmic reticulum</keyword>
<dbReference type="SMART" id="SM00320">
    <property type="entry name" value="WD40"/>
    <property type="match status" value="4"/>
</dbReference>
<keyword evidence="3 11" id="KW-0853">WD repeat</keyword>
<keyword evidence="2" id="KW-0813">Transport</keyword>
<dbReference type="PROSITE" id="PS50294">
    <property type="entry name" value="WD_REPEATS_REGION"/>
    <property type="match status" value="1"/>
</dbReference>
<dbReference type="InterPro" id="IPR015943">
    <property type="entry name" value="WD40/YVTN_repeat-like_dom_sf"/>
</dbReference>
<feature type="repeat" description="WD" evidence="11">
    <location>
        <begin position="218"/>
        <end position="259"/>
    </location>
</feature>
<evidence type="ECO:0000256" key="8">
    <source>
        <dbReference type="ARBA" id="ARBA00022927"/>
    </source>
</evidence>
<reference evidence="15" key="3">
    <citation type="submission" date="2014-09" db="EMBL/GenBank/DDBJ databases">
        <authorList>
            <person name="Magalhaes I.L.F."/>
            <person name="Oliveira U."/>
            <person name="Santos F.R."/>
            <person name="Vidigal T.H.D.A."/>
            <person name="Brescovit A.D."/>
            <person name="Santos A.J."/>
        </authorList>
    </citation>
    <scope>NUCLEOTIDE SEQUENCE</scope>
</reference>
<evidence type="ECO:0000256" key="6">
    <source>
        <dbReference type="ARBA" id="ARBA00022824"/>
    </source>
</evidence>
<sequence length="437" mass="48186">MSRGRRNTEGLLARVNFPLYTLQMLTNRHVLVAGGGGSAKTGVANGFEIFELNYDGKRYVAKEVIRHETGPKVVMNCAAYSNSKYTYLAAGQESHCQLYKVQVTVEKESTDKDADVDNKAPNGVTDSSGLRNRKKDSKTSKNVGGSGYENKVLKFKFLAADSIQTDFGKAQSKDDKSDAEAMQRVVRISRCGKIMACGGIDGHVRLWLFPSLKPHKDIEAHTKELDDLDFSPNSKLLVSVSKDGRGLVWDVVTGKLVYELKWVPLNGTKHLFKRCRFGVVEEDRRKSRLFTISNSLGTSSKHANGVITQWDGDSGKQLRQVTVNETLSALSVRDDGRFLAVGTMFSGTVHIYIGFSLQRAMTIPGAHSTFVTGLELLPAEGCAISSNSEAAVISISIDNKICIHNLPYRRTLPPWLVIIVIVFVLFLTFAFCSYMGL</sequence>
<dbReference type="Pfam" id="PF00400">
    <property type="entry name" value="WD40"/>
    <property type="match status" value="2"/>
</dbReference>
<dbReference type="GO" id="GO:0015031">
    <property type="term" value="P:protein transport"/>
    <property type="evidence" value="ECO:0007669"/>
    <property type="project" value="UniProtKB-KW"/>
</dbReference>
<name>A0A0A9Y3A6_LYGHE</name>
<keyword evidence="10 13" id="KW-0472">Membrane</keyword>
<dbReference type="GO" id="GO:0005085">
    <property type="term" value="F:guanyl-nucleotide exchange factor activity"/>
    <property type="evidence" value="ECO:0007669"/>
    <property type="project" value="InterPro"/>
</dbReference>
<dbReference type="AlphaFoldDB" id="A0A0A9Y3A6"/>
<protein>
    <submittedName>
        <fullName evidence="14">Prolactin regulatory element-binding protein</fullName>
    </submittedName>
</protein>
<evidence type="ECO:0000313" key="16">
    <source>
        <dbReference type="EMBL" id="JAQ01832.1"/>
    </source>
</evidence>
<comment type="subcellular location">
    <subcellularLocation>
        <location evidence="1">Endoplasmic reticulum membrane</location>
        <topology evidence="1">Single-pass membrane protein</topology>
    </subcellularLocation>
</comment>
<reference evidence="14" key="1">
    <citation type="journal article" date="2014" name="PLoS ONE">
        <title>Transcriptome-Based Identification of ABC Transporters in the Western Tarnished Plant Bug Lygus hesperus.</title>
        <authorList>
            <person name="Hull J.J."/>
            <person name="Chaney K."/>
            <person name="Geib S.M."/>
            <person name="Fabrick J.A."/>
            <person name="Brent C.S."/>
            <person name="Walsh D."/>
            <person name="Lavine L.C."/>
        </authorList>
    </citation>
    <scope>NUCLEOTIDE SEQUENCE</scope>
</reference>
<reference evidence="14" key="2">
    <citation type="submission" date="2014-07" db="EMBL/GenBank/DDBJ databases">
        <authorList>
            <person name="Hull J."/>
        </authorList>
    </citation>
    <scope>NUCLEOTIDE SEQUENCE</scope>
</reference>
<dbReference type="EMBL" id="GDHC01016797">
    <property type="protein sequence ID" value="JAQ01832.1"/>
    <property type="molecule type" value="Transcribed_RNA"/>
</dbReference>
<evidence type="ECO:0000313" key="15">
    <source>
        <dbReference type="EMBL" id="JAG64520.1"/>
    </source>
</evidence>
<feature type="transmembrane region" description="Helical" evidence="13">
    <location>
        <begin position="415"/>
        <end position="436"/>
    </location>
</feature>
<evidence type="ECO:0000256" key="11">
    <source>
        <dbReference type="PROSITE-ProRule" id="PRU00221"/>
    </source>
</evidence>
<evidence type="ECO:0000256" key="10">
    <source>
        <dbReference type="ARBA" id="ARBA00023136"/>
    </source>
</evidence>
<keyword evidence="8" id="KW-0653">Protein transport</keyword>
<dbReference type="EMBL" id="GBHO01016970">
    <property type="protein sequence ID" value="JAG26634.1"/>
    <property type="molecule type" value="Transcribed_RNA"/>
</dbReference>
<gene>
    <name evidence="14" type="primary">Preb</name>
    <name evidence="17" type="synonym">Preb_0</name>
    <name evidence="16" type="synonym">Preb_1</name>
    <name evidence="14" type="ORF">CM83_28569</name>
    <name evidence="17" type="ORF">g.43121</name>
    <name evidence="16" type="ORF">g.43126</name>
</gene>
<dbReference type="GO" id="GO:0003400">
    <property type="term" value="P:regulation of COPII vesicle coating"/>
    <property type="evidence" value="ECO:0007669"/>
    <property type="project" value="TreeGrafter"/>
</dbReference>
<accession>A0A0A9Y3A6</accession>
<keyword evidence="5" id="KW-0677">Repeat</keyword>
<evidence type="ECO:0000313" key="17">
    <source>
        <dbReference type="EMBL" id="JAQ17128.1"/>
    </source>
</evidence>
<evidence type="ECO:0000256" key="5">
    <source>
        <dbReference type="ARBA" id="ARBA00022737"/>
    </source>
</evidence>
<evidence type="ECO:0000256" key="2">
    <source>
        <dbReference type="ARBA" id="ARBA00022448"/>
    </source>
</evidence>
<dbReference type="SUPFAM" id="SSF50978">
    <property type="entry name" value="WD40 repeat-like"/>
    <property type="match status" value="1"/>
</dbReference>
<evidence type="ECO:0000256" key="4">
    <source>
        <dbReference type="ARBA" id="ARBA00022692"/>
    </source>
</evidence>
<dbReference type="InterPro" id="IPR001680">
    <property type="entry name" value="WD40_rpt"/>
</dbReference>
<dbReference type="Gene3D" id="2.130.10.10">
    <property type="entry name" value="YVTN repeat-like/Quinoprotein amine dehydrogenase"/>
    <property type="match status" value="1"/>
</dbReference>
<dbReference type="GO" id="GO:0006888">
    <property type="term" value="P:endoplasmic reticulum to Golgi vesicle-mediated transport"/>
    <property type="evidence" value="ECO:0007669"/>
    <property type="project" value="TreeGrafter"/>
</dbReference>
<evidence type="ECO:0000256" key="12">
    <source>
        <dbReference type="SAM" id="MobiDB-lite"/>
    </source>
</evidence>
<organism evidence="14">
    <name type="scientific">Lygus hesperus</name>
    <name type="common">Western plant bug</name>
    <dbReference type="NCBI Taxonomy" id="30085"/>
    <lineage>
        <taxon>Eukaryota</taxon>
        <taxon>Metazoa</taxon>
        <taxon>Ecdysozoa</taxon>
        <taxon>Arthropoda</taxon>
        <taxon>Hexapoda</taxon>
        <taxon>Insecta</taxon>
        <taxon>Pterygota</taxon>
        <taxon>Neoptera</taxon>
        <taxon>Paraneoptera</taxon>
        <taxon>Hemiptera</taxon>
        <taxon>Heteroptera</taxon>
        <taxon>Panheteroptera</taxon>
        <taxon>Cimicomorpha</taxon>
        <taxon>Miridae</taxon>
        <taxon>Mirini</taxon>
        <taxon>Lygus</taxon>
    </lineage>
</organism>
<dbReference type="EMBL" id="GDHC01001501">
    <property type="protein sequence ID" value="JAQ17128.1"/>
    <property type="molecule type" value="Transcribed_RNA"/>
</dbReference>
<proteinExistence type="predicted"/>
<evidence type="ECO:0000256" key="7">
    <source>
        <dbReference type="ARBA" id="ARBA00022892"/>
    </source>
</evidence>
<reference evidence="16" key="4">
    <citation type="journal article" date="2016" name="Gigascience">
        <title>De novo construction of an expanded transcriptome assembly for the western tarnished plant bug, Lygus hesperus.</title>
        <authorList>
            <person name="Tassone E.E."/>
            <person name="Geib S.M."/>
            <person name="Hall B."/>
            <person name="Fabrick J.A."/>
            <person name="Brent C.S."/>
            <person name="Hull J.J."/>
        </authorList>
    </citation>
    <scope>NUCLEOTIDE SEQUENCE</scope>
</reference>
<keyword evidence="4 13" id="KW-0812">Transmembrane</keyword>
<feature type="region of interest" description="Disordered" evidence="12">
    <location>
        <begin position="110"/>
        <end position="144"/>
    </location>
</feature>
<dbReference type="EMBL" id="GBRD01001301">
    <property type="protein sequence ID" value="JAG64520.1"/>
    <property type="molecule type" value="Transcribed_RNA"/>
</dbReference>
<dbReference type="PANTHER" id="PTHR23284">
    <property type="entry name" value="PROLACTIN REGULATORY ELEMENT BINDING PROTEIN"/>
    <property type="match status" value="1"/>
</dbReference>